<dbReference type="InterPro" id="IPR001610">
    <property type="entry name" value="PAC"/>
</dbReference>
<dbReference type="PROSITE" id="PS50885">
    <property type="entry name" value="HAMP"/>
    <property type="match status" value="1"/>
</dbReference>
<dbReference type="Pfam" id="PF00563">
    <property type="entry name" value="EAL"/>
    <property type="match status" value="1"/>
</dbReference>
<feature type="domain" description="GGDEF" evidence="8">
    <location>
        <begin position="470"/>
        <end position="603"/>
    </location>
</feature>
<dbReference type="InterPro" id="IPR000700">
    <property type="entry name" value="PAS-assoc_C"/>
</dbReference>
<evidence type="ECO:0000313" key="10">
    <source>
        <dbReference type="Proteomes" id="UP000002171"/>
    </source>
</evidence>
<evidence type="ECO:0000259" key="5">
    <source>
        <dbReference type="PROSITE" id="PS50113"/>
    </source>
</evidence>
<dbReference type="SUPFAM" id="SSF55785">
    <property type="entry name" value="PYP-like sensor domain (PAS domain)"/>
    <property type="match status" value="1"/>
</dbReference>
<dbReference type="CDD" id="cd00130">
    <property type="entry name" value="PAS"/>
    <property type="match status" value="1"/>
</dbReference>
<dbReference type="GO" id="GO:0003824">
    <property type="term" value="F:catalytic activity"/>
    <property type="evidence" value="ECO:0007669"/>
    <property type="project" value="UniProtKB-ARBA"/>
</dbReference>
<dbReference type="Pfam" id="PF13426">
    <property type="entry name" value="PAS_9"/>
    <property type="match status" value="1"/>
</dbReference>
<accession>A0A7U8GRV5</accession>
<dbReference type="Gene3D" id="6.10.340.10">
    <property type="match status" value="1"/>
</dbReference>
<dbReference type="SMART" id="SM00086">
    <property type="entry name" value="PAC"/>
    <property type="match status" value="1"/>
</dbReference>
<feature type="domain" description="PAC" evidence="5">
    <location>
        <begin position="384"/>
        <end position="438"/>
    </location>
</feature>
<dbReference type="Proteomes" id="UP000002171">
    <property type="component" value="Unassembled WGS sequence"/>
</dbReference>
<dbReference type="SMART" id="SM00091">
    <property type="entry name" value="PAS"/>
    <property type="match status" value="1"/>
</dbReference>
<feature type="domain" description="HAMP" evidence="7">
    <location>
        <begin position="221"/>
        <end position="273"/>
    </location>
</feature>
<dbReference type="RefSeq" id="WP_007019582.1">
    <property type="nucleotide sequence ID" value="NZ_CH724125.1"/>
</dbReference>
<dbReference type="InterPro" id="IPR043128">
    <property type="entry name" value="Rev_trsase/Diguanyl_cyclase"/>
</dbReference>
<reference evidence="9 10" key="1">
    <citation type="submission" date="2006-02" db="EMBL/GenBank/DDBJ databases">
        <authorList>
            <person name="Pinhassi J."/>
            <person name="Pedros-Alio C."/>
            <person name="Ferriera S."/>
            <person name="Johnson J."/>
            <person name="Kravitz S."/>
            <person name="Halpern A."/>
            <person name="Remington K."/>
            <person name="Beeson K."/>
            <person name="Tran B."/>
            <person name="Rogers Y.-H."/>
            <person name="Friedman R."/>
            <person name="Venter J.C."/>
        </authorList>
    </citation>
    <scope>NUCLEOTIDE SEQUENCE [LARGE SCALE GENOMIC DNA]</scope>
    <source>
        <strain evidence="9 10">MED92</strain>
    </source>
</reference>
<keyword evidence="3" id="KW-0472">Membrane</keyword>
<evidence type="ECO:0000256" key="2">
    <source>
        <dbReference type="SAM" id="Coils"/>
    </source>
</evidence>
<comment type="caution">
    <text evidence="9">The sequence shown here is derived from an EMBL/GenBank/DDBJ whole genome shotgun (WGS) entry which is preliminary data.</text>
</comment>
<dbReference type="InterPro" id="IPR035919">
    <property type="entry name" value="EAL_sf"/>
</dbReference>
<evidence type="ECO:0000259" key="4">
    <source>
        <dbReference type="PROSITE" id="PS50112"/>
    </source>
</evidence>
<feature type="transmembrane region" description="Helical" evidence="3">
    <location>
        <begin position="20"/>
        <end position="39"/>
    </location>
</feature>
<gene>
    <name evidence="9" type="ORF">MED92_09571</name>
</gene>
<evidence type="ECO:0000259" key="7">
    <source>
        <dbReference type="PROSITE" id="PS50885"/>
    </source>
</evidence>
<dbReference type="PROSITE" id="PS50112">
    <property type="entry name" value="PAS"/>
    <property type="match status" value="1"/>
</dbReference>
<keyword evidence="10" id="KW-1185">Reference proteome</keyword>
<dbReference type="InterPro" id="IPR000160">
    <property type="entry name" value="GGDEF_dom"/>
</dbReference>
<keyword evidence="3" id="KW-1133">Transmembrane helix</keyword>
<dbReference type="Pfam" id="PF00672">
    <property type="entry name" value="HAMP"/>
    <property type="match status" value="1"/>
</dbReference>
<dbReference type="PROSITE" id="PS50887">
    <property type="entry name" value="GGDEF"/>
    <property type="match status" value="1"/>
</dbReference>
<dbReference type="Gene3D" id="3.30.450.20">
    <property type="entry name" value="PAS domain"/>
    <property type="match status" value="1"/>
</dbReference>
<dbReference type="InterPro" id="IPR001633">
    <property type="entry name" value="EAL_dom"/>
</dbReference>
<dbReference type="NCBIfam" id="TIGR00229">
    <property type="entry name" value="sensory_box"/>
    <property type="match status" value="1"/>
</dbReference>
<dbReference type="PANTHER" id="PTHR44757:SF2">
    <property type="entry name" value="BIOFILM ARCHITECTURE MAINTENANCE PROTEIN MBAA"/>
    <property type="match status" value="1"/>
</dbReference>
<dbReference type="SMART" id="SM00304">
    <property type="entry name" value="HAMP"/>
    <property type="match status" value="1"/>
</dbReference>
<dbReference type="FunFam" id="3.30.70.270:FF:000001">
    <property type="entry name" value="Diguanylate cyclase domain protein"/>
    <property type="match status" value="1"/>
</dbReference>
<dbReference type="Gene3D" id="3.20.20.450">
    <property type="entry name" value="EAL domain"/>
    <property type="match status" value="1"/>
</dbReference>
<dbReference type="EMBL" id="AAOW01000015">
    <property type="protein sequence ID" value="EAR60643.1"/>
    <property type="molecule type" value="Genomic_DNA"/>
</dbReference>
<dbReference type="PANTHER" id="PTHR44757">
    <property type="entry name" value="DIGUANYLATE CYCLASE DGCP"/>
    <property type="match status" value="1"/>
</dbReference>
<keyword evidence="2" id="KW-0175">Coiled coil</keyword>
<dbReference type="NCBIfam" id="TIGR00254">
    <property type="entry name" value="GGDEF"/>
    <property type="match status" value="1"/>
</dbReference>
<dbReference type="InterPro" id="IPR029787">
    <property type="entry name" value="Nucleotide_cyclase"/>
</dbReference>
<evidence type="ECO:0000259" key="8">
    <source>
        <dbReference type="PROSITE" id="PS50887"/>
    </source>
</evidence>
<dbReference type="CDD" id="cd06225">
    <property type="entry name" value="HAMP"/>
    <property type="match status" value="1"/>
</dbReference>
<name>A0A7U8GRV5_NEPCE</name>
<dbReference type="GO" id="GO:0016020">
    <property type="term" value="C:membrane"/>
    <property type="evidence" value="ECO:0007669"/>
    <property type="project" value="InterPro"/>
</dbReference>
<dbReference type="SUPFAM" id="SSF141868">
    <property type="entry name" value="EAL domain-like"/>
    <property type="match status" value="1"/>
</dbReference>
<feature type="domain" description="EAL" evidence="6">
    <location>
        <begin position="612"/>
        <end position="866"/>
    </location>
</feature>
<dbReference type="InterPro" id="IPR052155">
    <property type="entry name" value="Biofilm_reg_signaling"/>
</dbReference>
<dbReference type="AlphaFoldDB" id="A0A7U8GRV5"/>
<evidence type="ECO:0000256" key="3">
    <source>
        <dbReference type="SAM" id="Phobius"/>
    </source>
</evidence>
<dbReference type="Gene3D" id="3.30.70.270">
    <property type="match status" value="1"/>
</dbReference>
<dbReference type="InterPro" id="IPR003660">
    <property type="entry name" value="HAMP_dom"/>
</dbReference>
<feature type="domain" description="PAS" evidence="4">
    <location>
        <begin position="313"/>
        <end position="383"/>
    </location>
</feature>
<dbReference type="Pfam" id="PF00990">
    <property type="entry name" value="GGDEF"/>
    <property type="match status" value="1"/>
</dbReference>
<feature type="transmembrane region" description="Helical" evidence="3">
    <location>
        <begin position="201"/>
        <end position="219"/>
    </location>
</feature>
<comment type="cofactor">
    <cofactor evidence="1">
        <name>Mg(2+)</name>
        <dbReference type="ChEBI" id="CHEBI:18420"/>
    </cofactor>
</comment>
<dbReference type="GO" id="GO:0007165">
    <property type="term" value="P:signal transduction"/>
    <property type="evidence" value="ECO:0007669"/>
    <property type="project" value="InterPro"/>
</dbReference>
<keyword evidence="3" id="KW-0812">Transmembrane</keyword>
<dbReference type="PROSITE" id="PS50113">
    <property type="entry name" value="PAC"/>
    <property type="match status" value="1"/>
</dbReference>
<feature type="coiled-coil region" evidence="2">
    <location>
        <begin position="272"/>
        <end position="299"/>
    </location>
</feature>
<dbReference type="SMART" id="SM00267">
    <property type="entry name" value="GGDEF"/>
    <property type="match status" value="1"/>
</dbReference>
<evidence type="ECO:0000259" key="6">
    <source>
        <dbReference type="PROSITE" id="PS50883"/>
    </source>
</evidence>
<sequence length="872" mass="98892">MKNQHPALEMHQTPKSSFKSKLLLGSITVMTLIAVLLLIGNGAIQRAVKQQEEVRNQTVLPLAEMSNLQAQIYRIRVTEANLSQINDYFAMAAEVDFLNRQITEFHLSLDIFLEKNRELYDDRAELLESNWLLMTNSLEQVIQAANEMNSSEVDRLSAYDVQPRFNTLITLMEQLAVQINKGSEEQFQEAILSLEKQRTQFLIFSLAAMLILVGLMLNFTRYLSGRVSFLHAAFTRVSSGYIHDPIDVRGSDELAELAVAFNAMQDKIASREKALLKAREELELRVEQRTNQLQEINFQLQQEIDVRLRAEENLRVLSQAVSQSPISIIIAGVDGGVEYVNQAFTDCSGFSVEEIKGNDFTFLNNLDSQPELSKELWDAINNGQEWRGELANLRKNGQRYWEYTHISPVTDETGQITHYLIIKNDITERKEQEQKIIHQAHFDSLTELPNRSLAMDRLAQGVIKASRNNDVLALMFIDLDGFKNVNDSLGHDIGDQLLIHASKRLSDSVRNTDTVARLGGDEFLIIMEGLVSRRDCLPVLNKIKESFGAPFNIGSNELKVTPSIGLSLFPDDGQDGDVLLRNADLAMYQAKEAGRNTHHFFNQEMHKNLRRRLEIENQLKHALEKGELFLLYQPIVEAKTYELKGLEALIRWDNELLGRVMPDEFISVAEQSGLIIPIGNWLVNEVLAQMKCWHGSVLEDIAISINVSPRQIQDQSLQPLINDALEKYSFTASKLILEVTEGLLIRNPLEAKSNLQRLKDLGVQLAMDDFGTGYSSLSNLKNFPFDILKIDRTFVRDIEKDDDDYALVSAAVSMGRGLGLRIVAEGIETKNQLEILSDMQCDSVQGFYFSRPLSAEAIKDWSEKYHYKPNPQ</sequence>
<dbReference type="OrthoDB" id="9804951at2"/>
<dbReference type="PROSITE" id="PS50883">
    <property type="entry name" value="EAL"/>
    <property type="match status" value="1"/>
</dbReference>
<dbReference type="InterPro" id="IPR035965">
    <property type="entry name" value="PAS-like_dom_sf"/>
</dbReference>
<dbReference type="CDD" id="cd01949">
    <property type="entry name" value="GGDEF"/>
    <property type="match status" value="1"/>
</dbReference>
<dbReference type="CDD" id="cd01948">
    <property type="entry name" value="EAL"/>
    <property type="match status" value="1"/>
</dbReference>
<dbReference type="SUPFAM" id="SSF55073">
    <property type="entry name" value="Nucleotide cyclase"/>
    <property type="match status" value="1"/>
</dbReference>
<dbReference type="SMART" id="SM00052">
    <property type="entry name" value="EAL"/>
    <property type="match status" value="1"/>
</dbReference>
<proteinExistence type="predicted"/>
<protein>
    <submittedName>
        <fullName evidence="9">Regulatory component of sensory transduction system</fullName>
    </submittedName>
</protein>
<evidence type="ECO:0000313" key="9">
    <source>
        <dbReference type="EMBL" id="EAR60643.1"/>
    </source>
</evidence>
<evidence type="ECO:0000256" key="1">
    <source>
        <dbReference type="ARBA" id="ARBA00001946"/>
    </source>
</evidence>
<organism evidence="9 10">
    <name type="scientific">Neptuniibacter caesariensis</name>
    <dbReference type="NCBI Taxonomy" id="207954"/>
    <lineage>
        <taxon>Bacteria</taxon>
        <taxon>Pseudomonadati</taxon>
        <taxon>Pseudomonadota</taxon>
        <taxon>Gammaproteobacteria</taxon>
        <taxon>Oceanospirillales</taxon>
        <taxon>Oceanospirillaceae</taxon>
        <taxon>Neptuniibacter</taxon>
    </lineage>
</organism>
<dbReference type="InterPro" id="IPR000014">
    <property type="entry name" value="PAS"/>
</dbReference>